<evidence type="ECO:0000313" key="11">
    <source>
        <dbReference type="Proteomes" id="UP000053593"/>
    </source>
</evidence>
<dbReference type="AlphaFoldDB" id="A0A0D0CM74"/>
<evidence type="ECO:0000256" key="5">
    <source>
        <dbReference type="ARBA" id="ARBA00023295"/>
    </source>
</evidence>
<evidence type="ECO:0000256" key="6">
    <source>
        <dbReference type="ARBA" id="ARBA00023326"/>
    </source>
</evidence>
<reference evidence="10 11" key="1">
    <citation type="submission" date="2014-04" db="EMBL/GenBank/DDBJ databases">
        <title>Evolutionary Origins and Diversification of the Mycorrhizal Mutualists.</title>
        <authorList>
            <consortium name="DOE Joint Genome Institute"/>
            <consortium name="Mycorrhizal Genomics Consortium"/>
            <person name="Kohler A."/>
            <person name="Kuo A."/>
            <person name="Nagy L.G."/>
            <person name="Floudas D."/>
            <person name="Copeland A."/>
            <person name="Barry K.W."/>
            <person name="Cichocki N."/>
            <person name="Veneault-Fourrey C."/>
            <person name="LaButti K."/>
            <person name="Lindquist E.A."/>
            <person name="Lipzen A."/>
            <person name="Lundell T."/>
            <person name="Morin E."/>
            <person name="Murat C."/>
            <person name="Riley R."/>
            <person name="Ohm R."/>
            <person name="Sun H."/>
            <person name="Tunlid A."/>
            <person name="Henrissat B."/>
            <person name="Grigoriev I.V."/>
            <person name="Hibbett D.S."/>
            <person name="Martin F."/>
        </authorList>
    </citation>
    <scope>NUCLEOTIDE SEQUENCE [LARGE SCALE GENOMIC DNA]</scope>
    <source>
        <strain evidence="10 11">FD-317 M1</strain>
    </source>
</reference>
<accession>A0A0D0CM74</accession>
<dbReference type="GO" id="GO:0008843">
    <property type="term" value="F:endochitinase activity"/>
    <property type="evidence" value="ECO:0007669"/>
    <property type="project" value="UniProtKB-EC"/>
</dbReference>
<evidence type="ECO:0000256" key="4">
    <source>
        <dbReference type="ARBA" id="ARBA00023277"/>
    </source>
</evidence>
<evidence type="ECO:0000256" key="8">
    <source>
        <dbReference type="RuleBase" id="RU004453"/>
    </source>
</evidence>
<dbReference type="InterPro" id="IPR017853">
    <property type="entry name" value="GH"/>
</dbReference>
<evidence type="ECO:0000256" key="3">
    <source>
        <dbReference type="ARBA" id="ARBA00023024"/>
    </source>
</evidence>
<keyword evidence="6" id="KW-0624">Polysaccharide degradation</keyword>
<keyword evidence="4" id="KW-0119">Carbohydrate metabolism</keyword>
<name>A0A0D0CM74_9AGAR</name>
<evidence type="ECO:0000256" key="2">
    <source>
        <dbReference type="ARBA" id="ARBA00022801"/>
    </source>
</evidence>
<comment type="catalytic activity">
    <reaction evidence="1">
        <text>Random endo-hydrolysis of N-acetyl-beta-D-glucosaminide (1-&gt;4)-beta-linkages in chitin and chitodextrins.</text>
        <dbReference type="EC" id="3.2.1.14"/>
    </reaction>
</comment>
<organism evidence="10 11">
    <name type="scientific">Collybiopsis luxurians FD-317 M1</name>
    <dbReference type="NCBI Taxonomy" id="944289"/>
    <lineage>
        <taxon>Eukaryota</taxon>
        <taxon>Fungi</taxon>
        <taxon>Dikarya</taxon>
        <taxon>Basidiomycota</taxon>
        <taxon>Agaricomycotina</taxon>
        <taxon>Agaricomycetes</taxon>
        <taxon>Agaricomycetidae</taxon>
        <taxon>Agaricales</taxon>
        <taxon>Marasmiineae</taxon>
        <taxon>Omphalotaceae</taxon>
        <taxon>Collybiopsis</taxon>
        <taxon>Collybiopsis luxurians</taxon>
    </lineage>
</organism>
<dbReference type="EMBL" id="KN834799">
    <property type="protein sequence ID" value="KIK56293.1"/>
    <property type="molecule type" value="Genomic_DNA"/>
</dbReference>
<dbReference type="CDD" id="cd00598">
    <property type="entry name" value="GH18_chitinase-like"/>
    <property type="match status" value="1"/>
</dbReference>
<evidence type="ECO:0000259" key="9">
    <source>
        <dbReference type="PROSITE" id="PS51910"/>
    </source>
</evidence>
<dbReference type="GO" id="GO:0000272">
    <property type="term" value="P:polysaccharide catabolic process"/>
    <property type="evidence" value="ECO:0007669"/>
    <property type="project" value="UniProtKB-KW"/>
</dbReference>
<keyword evidence="3" id="KW-0146">Chitin degradation</keyword>
<dbReference type="PROSITE" id="PS01095">
    <property type="entry name" value="GH18_1"/>
    <property type="match status" value="1"/>
</dbReference>
<dbReference type="Proteomes" id="UP000053593">
    <property type="component" value="Unassembled WGS sequence"/>
</dbReference>
<evidence type="ECO:0000313" key="10">
    <source>
        <dbReference type="EMBL" id="KIK56293.1"/>
    </source>
</evidence>
<dbReference type="InterPro" id="IPR001223">
    <property type="entry name" value="Glyco_hydro18_cat"/>
</dbReference>
<comment type="similarity">
    <text evidence="8">Belongs to the glycosyl hydrolase 18 family.</text>
</comment>
<evidence type="ECO:0000256" key="7">
    <source>
        <dbReference type="RuleBase" id="RU000489"/>
    </source>
</evidence>
<dbReference type="Pfam" id="PF00704">
    <property type="entry name" value="Glyco_hydro_18"/>
    <property type="match status" value="1"/>
</dbReference>
<dbReference type="SUPFAM" id="SSF51445">
    <property type="entry name" value="(Trans)glycosidases"/>
    <property type="match status" value="1"/>
</dbReference>
<sequence length="284" mass="30665">MVPAAPRFVAYADRWVSGVNGPPPVEQVKGFNVFALSFLLTKGAFDKALEWQQLSAAQRATVKSQYKAAGVSLIVSAFGSTETPTSSGADPIATANTMASWVTQYGLDGIDVDYEDFDAFNNGSAVAWLVSFTKQLRTKLPQGTYILTHARNIYRFCPNRWANGGYLEINKQVGNLIDWYNIQFYNQGANEYTTCAGLLTASSSNFAQSAVFQIAASGVPENKLVIGKPAIPSGASTGYMDPGTLATCVGQAKSKGWSAGVMTWQWPDGNAAWIKEVRSKSWPV</sequence>
<dbReference type="PROSITE" id="PS51910">
    <property type="entry name" value="GH18_2"/>
    <property type="match status" value="1"/>
</dbReference>
<proteinExistence type="inferred from homology"/>
<protein>
    <submittedName>
        <fullName evidence="10">Glycoside hydrolase family 18 protein</fullName>
    </submittedName>
</protein>
<dbReference type="HOGENOM" id="CLU_050410_1_0_1"/>
<dbReference type="InterPro" id="IPR001579">
    <property type="entry name" value="Glyco_hydro_18_chit_AS"/>
</dbReference>
<feature type="domain" description="GH18" evidence="9">
    <location>
        <begin position="6"/>
        <end position="284"/>
    </location>
</feature>
<keyword evidence="5 7" id="KW-0326">Glycosidase</keyword>
<evidence type="ECO:0000256" key="1">
    <source>
        <dbReference type="ARBA" id="ARBA00000822"/>
    </source>
</evidence>
<dbReference type="GO" id="GO:0006032">
    <property type="term" value="P:chitin catabolic process"/>
    <property type="evidence" value="ECO:0007669"/>
    <property type="project" value="UniProtKB-KW"/>
</dbReference>
<dbReference type="Gene3D" id="3.20.20.80">
    <property type="entry name" value="Glycosidases"/>
    <property type="match status" value="1"/>
</dbReference>
<dbReference type="OrthoDB" id="3012298at2759"/>
<keyword evidence="2 7" id="KW-0378">Hydrolase</keyword>
<keyword evidence="11" id="KW-1185">Reference proteome</keyword>
<gene>
    <name evidence="10" type="ORF">GYMLUDRAFT_204931</name>
</gene>